<feature type="region of interest" description="Disordered" evidence="1">
    <location>
        <begin position="119"/>
        <end position="142"/>
    </location>
</feature>
<sequence>MVDHMRCAWHLPFSTGGWAWACTHLVEHIECLRLPIFSGSTRCTTPTCLRAGSGASQQRISTCKRRQKTKERADGRDGRRTWVKEFVWQRDGTAFELITWLKDRTLRFWPVDAETMAKVREDRKRRRSPPQPPPLEKLNPGILNGNALGLAFPHI</sequence>
<accession>A0AAD7IPD0</accession>
<reference evidence="2" key="1">
    <citation type="submission" date="2023-03" db="EMBL/GenBank/DDBJ databases">
        <title>Massive genome expansion in bonnet fungi (Mycena s.s.) driven by repeated elements and novel gene families across ecological guilds.</title>
        <authorList>
            <consortium name="Lawrence Berkeley National Laboratory"/>
            <person name="Harder C.B."/>
            <person name="Miyauchi S."/>
            <person name="Viragh M."/>
            <person name="Kuo A."/>
            <person name="Thoen E."/>
            <person name="Andreopoulos B."/>
            <person name="Lu D."/>
            <person name="Skrede I."/>
            <person name="Drula E."/>
            <person name="Henrissat B."/>
            <person name="Morin E."/>
            <person name="Kohler A."/>
            <person name="Barry K."/>
            <person name="LaButti K."/>
            <person name="Morin E."/>
            <person name="Salamov A."/>
            <person name="Lipzen A."/>
            <person name="Mereny Z."/>
            <person name="Hegedus B."/>
            <person name="Baldrian P."/>
            <person name="Stursova M."/>
            <person name="Weitz H."/>
            <person name="Taylor A."/>
            <person name="Grigoriev I.V."/>
            <person name="Nagy L.G."/>
            <person name="Martin F."/>
            <person name="Kauserud H."/>
        </authorList>
    </citation>
    <scope>NUCLEOTIDE SEQUENCE</scope>
    <source>
        <strain evidence="2">CBHHK188m</strain>
    </source>
</reference>
<evidence type="ECO:0000313" key="3">
    <source>
        <dbReference type="Proteomes" id="UP001215280"/>
    </source>
</evidence>
<gene>
    <name evidence="2" type="ORF">DFH07DRAFT_775960</name>
</gene>
<dbReference type="AlphaFoldDB" id="A0AAD7IPD0"/>
<name>A0AAD7IPD0_9AGAR</name>
<dbReference type="Proteomes" id="UP001215280">
    <property type="component" value="Unassembled WGS sequence"/>
</dbReference>
<organism evidence="2 3">
    <name type="scientific">Mycena maculata</name>
    <dbReference type="NCBI Taxonomy" id="230809"/>
    <lineage>
        <taxon>Eukaryota</taxon>
        <taxon>Fungi</taxon>
        <taxon>Dikarya</taxon>
        <taxon>Basidiomycota</taxon>
        <taxon>Agaricomycotina</taxon>
        <taxon>Agaricomycetes</taxon>
        <taxon>Agaricomycetidae</taxon>
        <taxon>Agaricales</taxon>
        <taxon>Marasmiineae</taxon>
        <taxon>Mycenaceae</taxon>
        <taxon>Mycena</taxon>
    </lineage>
</organism>
<dbReference type="EMBL" id="JARJLG010000093">
    <property type="protein sequence ID" value="KAJ7747637.1"/>
    <property type="molecule type" value="Genomic_DNA"/>
</dbReference>
<keyword evidence="3" id="KW-1185">Reference proteome</keyword>
<comment type="caution">
    <text evidence="2">The sequence shown here is derived from an EMBL/GenBank/DDBJ whole genome shotgun (WGS) entry which is preliminary data.</text>
</comment>
<proteinExistence type="predicted"/>
<evidence type="ECO:0000256" key="1">
    <source>
        <dbReference type="SAM" id="MobiDB-lite"/>
    </source>
</evidence>
<evidence type="ECO:0000313" key="2">
    <source>
        <dbReference type="EMBL" id="KAJ7747637.1"/>
    </source>
</evidence>
<protein>
    <submittedName>
        <fullName evidence="2">Uncharacterized protein</fullName>
    </submittedName>
</protein>